<name>A0A8U0HPF5_9EURY</name>
<accession>A0A8U0HPF5</accession>
<evidence type="ECO:0000313" key="4">
    <source>
        <dbReference type="Proteomes" id="UP000830729"/>
    </source>
</evidence>
<gene>
    <name evidence="3" type="ORF">M0R89_09285</name>
</gene>
<evidence type="ECO:0000313" key="3">
    <source>
        <dbReference type="EMBL" id="UPV72741.1"/>
    </source>
</evidence>
<dbReference type="Pfam" id="PF18446">
    <property type="entry name" value="DUF5611"/>
    <property type="match status" value="1"/>
</dbReference>
<dbReference type="Proteomes" id="UP000830729">
    <property type="component" value="Chromosome"/>
</dbReference>
<dbReference type="GeneID" id="72185390"/>
<proteinExistence type="predicted"/>
<dbReference type="RefSeq" id="WP_248648801.1">
    <property type="nucleotide sequence ID" value="NZ_CP096659.1"/>
</dbReference>
<feature type="region of interest" description="Disordered" evidence="1">
    <location>
        <begin position="105"/>
        <end position="131"/>
    </location>
</feature>
<evidence type="ECO:0000256" key="1">
    <source>
        <dbReference type="SAM" id="MobiDB-lite"/>
    </source>
</evidence>
<sequence length="131" mass="14821">MKEYKMRRGEHLEDRIPDMEAKVEEYFGEVTGTEEHNGHDLYVVEDPDNPVFDRILAGVAEYSGKKDKLAVHFEERDAEEVIAEGHADAAADAVDKKNDFLLEATGRDAKARRESMKRQVEDDAEKPDGVS</sequence>
<dbReference type="EMBL" id="CP096659">
    <property type="protein sequence ID" value="UPV72741.1"/>
    <property type="molecule type" value="Genomic_DNA"/>
</dbReference>
<evidence type="ECO:0000259" key="2">
    <source>
        <dbReference type="Pfam" id="PF18446"/>
    </source>
</evidence>
<keyword evidence="4" id="KW-1185">Reference proteome</keyword>
<organism evidence="3 4">
    <name type="scientific">Halorussus limi</name>
    <dbReference type="NCBI Taxonomy" id="2938695"/>
    <lineage>
        <taxon>Archaea</taxon>
        <taxon>Methanobacteriati</taxon>
        <taxon>Methanobacteriota</taxon>
        <taxon>Stenosarchaea group</taxon>
        <taxon>Halobacteria</taxon>
        <taxon>Halobacteriales</taxon>
        <taxon>Haladaptataceae</taxon>
        <taxon>Halorussus</taxon>
    </lineage>
</organism>
<dbReference type="Gene3D" id="3.30.310.190">
    <property type="match status" value="1"/>
</dbReference>
<protein>
    <submittedName>
        <fullName evidence="3">DUF5611 family protein</fullName>
    </submittedName>
</protein>
<dbReference type="InterPro" id="IPR040713">
    <property type="entry name" value="DUF5611"/>
</dbReference>
<feature type="domain" description="DUF5611" evidence="2">
    <location>
        <begin position="1"/>
        <end position="118"/>
    </location>
</feature>
<dbReference type="AlphaFoldDB" id="A0A8U0HPF5"/>
<reference evidence="3 4" key="1">
    <citation type="submission" date="2022-04" db="EMBL/GenBank/DDBJ databases">
        <title>Diverse halophilic archaea isolated from saline environments.</title>
        <authorList>
            <person name="Cui H.-L."/>
        </authorList>
    </citation>
    <scope>NUCLEOTIDE SEQUENCE [LARGE SCALE GENOMIC DNA]</scope>
    <source>
        <strain evidence="3 4">XZYJT49</strain>
    </source>
</reference>
<dbReference type="KEGG" id="halx:M0R89_09285"/>